<comment type="similarity">
    <text evidence="7">Belongs to the DHBP synthase family.</text>
</comment>
<gene>
    <name evidence="8" type="primary">ribB</name>
    <name evidence="8" type="ORF">ANPL_04505</name>
</gene>
<evidence type="ECO:0000313" key="8">
    <source>
        <dbReference type="EMBL" id="QJC27944.1"/>
    </source>
</evidence>
<keyword evidence="9" id="KW-1185">Reference proteome</keyword>
<keyword evidence="6 7" id="KW-0479">Metal-binding</keyword>
<comment type="catalytic activity">
    <reaction evidence="7">
        <text>D-ribulose 5-phosphate = (2S)-2-hydroxy-3-oxobutyl phosphate + formate + H(+)</text>
        <dbReference type="Rhea" id="RHEA:18457"/>
        <dbReference type="ChEBI" id="CHEBI:15378"/>
        <dbReference type="ChEBI" id="CHEBI:15740"/>
        <dbReference type="ChEBI" id="CHEBI:58121"/>
        <dbReference type="ChEBI" id="CHEBI:58830"/>
        <dbReference type="EC" id="4.1.99.12"/>
    </reaction>
</comment>
<dbReference type="GO" id="GO:0008686">
    <property type="term" value="F:3,4-dihydroxy-2-butanone-4-phosphate synthase activity"/>
    <property type="evidence" value="ECO:0007669"/>
    <property type="project" value="UniProtKB-EC"/>
</dbReference>
<keyword evidence="7" id="KW-0460">Magnesium</keyword>
<dbReference type="Gene3D" id="3.90.870.10">
    <property type="entry name" value="DHBP synthase"/>
    <property type="match status" value="1"/>
</dbReference>
<evidence type="ECO:0000313" key="9">
    <source>
        <dbReference type="Proteomes" id="UP000500930"/>
    </source>
</evidence>
<dbReference type="GO" id="GO:0005829">
    <property type="term" value="C:cytosol"/>
    <property type="evidence" value="ECO:0007669"/>
    <property type="project" value="TreeGrafter"/>
</dbReference>
<dbReference type="GO" id="GO:0046872">
    <property type="term" value="F:metal ion binding"/>
    <property type="evidence" value="ECO:0007669"/>
    <property type="project" value="UniProtKB-KW"/>
</dbReference>
<dbReference type="InterPro" id="IPR000422">
    <property type="entry name" value="DHBP_synthase_RibB"/>
</dbReference>
<dbReference type="KEGG" id="aplt:ANPL_04505"/>
<evidence type="ECO:0000256" key="3">
    <source>
        <dbReference type="ARBA" id="ARBA00012153"/>
    </source>
</evidence>
<evidence type="ECO:0000256" key="4">
    <source>
        <dbReference type="ARBA" id="ARBA00018836"/>
    </source>
</evidence>
<dbReference type="InterPro" id="IPR017945">
    <property type="entry name" value="DHBP_synth_RibB-like_a/b_dom"/>
</dbReference>
<evidence type="ECO:0000256" key="6">
    <source>
        <dbReference type="ARBA" id="ARBA00022723"/>
    </source>
</evidence>
<dbReference type="SUPFAM" id="SSF55821">
    <property type="entry name" value="YrdC/RibB"/>
    <property type="match status" value="1"/>
</dbReference>
<evidence type="ECO:0000256" key="5">
    <source>
        <dbReference type="ARBA" id="ARBA00022619"/>
    </source>
</evidence>
<dbReference type="PANTHER" id="PTHR21327">
    <property type="entry name" value="GTP CYCLOHYDROLASE II-RELATED"/>
    <property type="match status" value="1"/>
</dbReference>
<dbReference type="UniPathway" id="UPA00275">
    <property type="reaction ID" value="UER00399"/>
</dbReference>
<dbReference type="GO" id="GO:0009231">
    <property type="term" value="P:riboflavin biosynthetic process"/>
    <property type="evidence" value="ECO:0007669"/>
    <property type="project" value="UniProtKB-UniPathway"/>
</dbReference>
<keyword evidence="7" id="KW-0456">Lyase</keyword>
<proteinExistence type="inferred from homology"/>
<keyword evidence="7" id="KW-0464">Manganese</keyword>
<dbReference type="Proteomes" id="UP000500930">
    <property type="component" value="Chromosome"/>
</dbReference>
<comment type="cofactor">
    <cofactor evidence="7">
        <name>Mg(2+)</name>
        <dbReference type="ChEBI" id="CHEBI:18420"/>
    </cofactor>
    <cofactor evidence="7">
        <name>Mn(2+)</name>
        <dbReference type="ChEBI" id="CHEBI:29035"/>
    </cofactor>
    <text evidence="7">Binds 2 divalent metal cations per subunit. Magnesium or manganese.</text>
</comment>
<dbReference type="Pfam" id="PF00926">
    <property type="entry name" value="DHBP_synthase"/>
    <property type="match status" value="1"/>
</dbReference>
<comment type="function">
    <text evidence="1 7">Catalyzes the conversion of D-ribulose 5-phosphate to formate and 3,4-dihydroxy-2-butanone 4-phosphate.</text>
</comment>
<comment type="pathway">
    <text evidence="2 7">Cofactor biosynthesis; riboflavin biosynthesis; 2-hydroxy-3-oxobutyl phosphate from D-ribulose 5-phosphate: step 1/1.</text>
</comment>
<accession>A0A858PZF8</accession>
<dbReference type="EMBL" id="CP046391">
    <property type="protein sequence ID" value="QJC27944.1"/>
    <property type="molecule type" value="Genomic_DNA"/>
</dbReference>
<dbReference type="AlphaFoldDB" id="A0A858PZF8"/>
<comment type="subunit">
    <text evidence="7">Homodimer.</text>
</comment>
<evidence type="ECO:0000256" key="2">
    <source>
        <dbReference type="ARBA" id="ARBA00004904"/>
    </source>
</evidence>
<name>A0A858PZF8_9RICK</name>
<evidence type="ECO:0000256" key="1">
    <source>
        <dbReference type="ARBA" id="ARBA00002284"/>
    </source>
</evidence>
<keyword evidence="5 7" id="KW-0686">Riboflavin biosynthesis</keyword>
<sequence>MGFEPSSASGVFSSIEDVVRDAAEGKVFILLDDEDRENEGDFVVLADRVTPEAVSMMVRHGSGIVCLALSQQLADRLQLELAPRRYVAAGSTAFTSSIDARYGITTGVSVQDRVKTILTAVSPGSKPDDLSTPGHVFPVIAHPGGVTERAGHTEAGVAVAKLAGAEHAAVICEMINADGTMSRLPEIMKFAAEHGVRVSTIKQLIGYLGGT</sequence>
<dbReference type="RefSeq" id="WP_169193534.1">
    <property type="nucleotide sequence ID" value="NZ_CP046391.1"/>
</dbReference>
<protein>
    <recommendedName>
        <fullName evidence="4 7">3,4-dihydroxy-2-butanone 4-phosphate synthase</fullName>
        <shortName evidence="7">DHBP synthase</shortName>
        <ecNumber evidence="3 7">4.1.99.12</ecNumber>
    </recommendedName>
</protein>
<dbReference type="NCBIfam" id="TIGR00506">
    <property type="entry name" value="ribB"/>
    <property type="match status" value="1"/>
</dbReference>
<evidence type="ECO:0000256" key="7">
    <source>
        <dbReference type="RuleBase" id="RU003843"/>
    </source>
</evidence>
<reference evidence="8 9" key="1">
    <citation type="journal article" date="2020" name="Pathogens">
        <title>First Whole Genome Sequence of Anaplasma platys, an Obligate Intracellular Rickettsial Pathogen of Dogs.</title>
        <authorList>
            <person name="Llanes A."/>
            <person name="Rajeev S."/>
        </authorList>
    </citation>
    <scope>NUCLEOTIDE SEQUENCE [LARGE SCALE GENOMIC DNA]</scope>
    <source>
        <strain evidence="8 9">S3</strain>
    </source>
</reference>
<dbReference type="EC" id="4.1.99.12" evidence="3 7"/>
<organism evidence="8 9">
    <name type="scientific">Anaplasma platys</name>
    <dbReference type="NCBI Taxonomy" id="949"/>
    <lineage>
        <taxon>Bacteria</taxon>
        <taxon>Pseudomonadati</taxon>
        <taxon>Pseudomonadota</taxon>
        <taxon>Alphaproteobacteria</taxon>
        <taxon>Rickettsiales</taxon>
        <taxon>Anaplasmataceae</taxon>
        <taxon>Anaplasma</taxon>
    </lineage>
</organism>
<dbReference type="PANTHER" id="PTHR21327:SF18">
    <property type="entry name" value="3,4-DIHYDROXY-2-BUTANONE 4-PHOSPHATE SYNTHASE"/>
    <property type="match status" value="1"/>
</dbReference>